<reference evidence="2" key="1">
    <citation type="submission" date="2017-08" db="EMBL/GenBank/DDBJ databases">
        <authorList>
            <person name="Varghese N."/>
            <person name="Submissions S."/>
        </authorList>
    </citation>
    <scope>NUCLEOTIDE SEQUENCE [LARGE SCALE GENOMIC DNA]</scope>
    <source>
        <strain evidence="2">DSM 23173</strain>
    </source>
</reference>
<gene>
    <name evidence="1" type="ORF">SAMN05878391_0071</name>
</gene>
<accession>A0A285UBS4</accession>
<proteinExistence type="predicted"/>
<evidence type="ECO:0000313" key="2">
    <source>
        <dbReference type="Proteomes" id="UP000219412"/>
    </source>
</evidence>
<dbReference type="AlphaFoldDB" id="A0A285UBS4"/>
<evidence type="ECO:0000313" key="1">
    <source>
        <dbReference type="EMBL" id="SOC37741.1"/>
    </source>
</evidence>
<protein>
    <submittedName>
        <fullName evidence="1">Uncharacterized protein</fullName>
    </submittedName>
</protein>
<organism evidence="1 2">
    <name type="scientific">Salinicoccus kekensis</name>
    <dbReference type="NCBI Taxonomy" id="714307"/>
    <lineage>
        <taxon>Bacteria</taxon>
        <taxon>Bacillati</taxon>
        <taxon>Bacillota</taxon>
        <taxon>Bacilli</taxon>
        <taxon>Bacillales</taxon>
        <taxon>Staphylococcaceae</taxon>
        <taxon>Salinicoccus</taxon>
    </lineage>
</organism>
<dbReference type="Proteomes" id="UP000219412">
    <property type="component" value="Unassembled WGS sequence"/>
</dbReference>
<sequence length="171" mass="20286">MIQYKVLNEYLDNINLPKTIEEVLSHKYELEGKEYDFMNSANQYLKVHENYETYRGKDAHCMGTCLTDFTRVGIYFLLEDEIVTVNTSTLNKSDFKWEVFHFPFSEVDDLELLVIEGMTDQDYEAGILYFKVQNDKGARRTHVLRNVNPRHFYCFEKFYDNIKNSRKISGS</sequence>
<name>A0A285UBS4_9STAP</name>
<dbReference type="EMBL" id="OBQF01000001">
    <property type="protein sequence ID" value="SOC37741.1"/>
    <property type="molecule type" value="Genomic_DNA"/>
</dbReference>
<keyword evidence="2" id="KW-1185">Reference proteome</keyword>
<dbReference type="RefSeq" id="WP_245844502.1">
    <property type="nucleotide sequence ID" value="NZ_OBQF01000001.1"/>
</dbReference>